<dbReference type="InterPro" id="IPR000086">
    <property type="entry name" value="NUDIX_hydrolase_dom"/>
</dbReference>
<protein>
    <submittedName>
        <fullName evidence="4">NUDIX hydrolase</fullName>
    </submittedName>
</protein>
<organism evidence="4 5">
    <name type="scientific">Pseudobutyrivibrio ruminis</name>
    <dbReference type="NCBI Taxonomy" id="46206"/>
    <lineage>
        <taxon>Bacteria</taxon>
        <taxon>Bacillati</taxon>
        <taxon>Bacillota</taxon>
        <taxon>Clostridia</taxon>
        <taxon>Lachnospirales</taxon>
        <taxon>Lachnospiraceae</taxon>
        <taxon>Pseudobutyrivibrio</taxon>
    </lineage>
</organism>
<dbReference type="PANTHER" id="PTHR11839:SF18">
    <property type="entry name" value="NUDIX HYDROLASE DOMAIN-CONTAINING PROTEIN"/>
    <property type="match status" value="1"/>
</dbReference>
<dbReference type="Gene3D" id="3.90.79.10">
    <property type="entry name" value="Nucleoside Triphosphate Pyrophosphohydrolase"/>
    <property type="match status" value="1"/>
</dbReference>
<dbReference type="PROSITE" id="PS00893">
    <property type="entry name" value="NUDIX_BOX"/>
    <property type="match status" value="1"/>
</dbReference>
<sequence length="195" mass="22278">MIEDKNLEWKEVKCQHIVQDEYIDFRRSDYLLPDGTVFGPYYSYSRRDYVVIVAIDEDGKYICVKQFRHGIKRVTVEFCAGGLEREDGKEYGDRGDAGKAESALDAAKRELMEETGYESDDWKFLLSIPSNPTIADNYANIFLAKNCHKVSGQNLDDTEFLNVDLYTKEEIDALIEAGDFPQVSHVLALLLAEKN</sequence>
<feature type="domain" description="Nudix hydrolase" evidence="3">
    <location>
        <begin position="45"/>
        <end position="188"/>
    </location>
</feature>
<keyword evidence="2 4" id="KW-0378">Hydrolase</keyword>
<evidence type="ECO:0000256" key="2">
    <source>
        <dbReference type="ARBA" id="ARBA00022801"/>
    </source>
</evidence>
<evidence type="ECO:0000313" key="4">
    <source>
        <dbReference type="EMBL" id="PHU36078.1"/>
    </source>
</evidence>
<proteinExistence type="predicted"/>
<dbReference type="SUPFAM" id="SSF55811">
    <property type="entry name" value="Nudix"/>
    <property type="match status" value="1"/>
</dbReference>
<dbReference type="InterPro" id="IPR015797">
    <property type="entry name" value="NUDIX_hydrolase-like_dom_sf"/>
</dbReference>
<dbReference type="Pfam" id="PF00293">
    <property type="entry name" value="NUDIX"/>
    <property type="match status" value="1"/>
</dbReference>
<dbReference type="GO" id="GO:0005829">
    <property type="term" value="C:cytosol"/>
    <property type="evidence" value="ECO:0007669"/>
    <property type="project" value="TreeGrafter"/>
</dbReference>
<dbReference type="CDD" id="cd03424">
    <property type="entry name" value="NUDIX_ADPRase_Nudt5_UGPPase_Nudt14"/>
    <property type="match status" value="1"/>
</dbReference>
<reference evidence="4 5" key="1">
    <citation type="submission" date="2017-10" db="EMBL/GenBank/DDBJ databases">
        <title>Resolving the taxonomy of Roseburia spp., Eubacterium rectale and Agathobacter spp. through phylogenomic analysis.</title>
        <authorList>
            <person name="Sheridan P.O."/>
            <person name="Walker A.W."/>
            <person name="Duncan S.H."/>
            <person name="Scott K.P."/>
            <person name="Toole P.W.O."/>
            <person name="Luis P."/>
            <person name="Flint H.J."/>
        </authorList>
    </citation>
    <scope>NUCLEOTIDE SEQUENCE [LARGE SCALE GENOMIC DNA]</scope>
    <source>
        <strain evidence="4 5">JK626</strain>
    </source>
</reference>
<dbReference type="GO" id="GO:0016787">
    <property type="term" value="F:hydrolase activity"/>
    <property type="evidence" value="ECO:0007669"/>
    <property type="project" value="UniProtKB-KW"/>
</dbReference>
<dbReference type="AlphaFoldDB" id="A0A2G3DYF8"/>
<comment type="caution">
    <text evidence="4">The sequence shown here is derived from an EMBL/GenBank/DDBJ whole genome shotgun (WGS) entry which is preliminary data.</text>
</comment>
<dbReference type="PANTHER" id="PTHR11839">
    <property type="entry name" value="UDP/ADP-SUGAR PYROPHOSPHATASE"/>
    <property type="match status" value="1"/>
</dbReference>
<evidence type="ECO:0000259" key="3">
    <source>
        <dbReference type="PROSITE" id="PS51462"/>
    </source>
</evidence>
<gene>
    <name evidence="4" type="ORF">CSX01_02265</name>
</gene>
<dbReference type="EMBL" id="PDYF01000007">
    <property type="protein sequence ID" value="PHU36078.1"/>
    <property type="molecule type" value="Genomic_DNA"/>
</dbReference>
<dbReference type="GO" id="GO:0006753">
    <property type="term" value="P:nucleoside phosphate metabolic process"/>
    <property type="evidence" value="ECO:0007669"/>
    <property type="project" value="TreeGrafter"/>
</dbReference>
<name>A0A2G3DYF8_9FIRM</name>
<comment type="cofactor">
    <cofactor evidence="1">
        <name>Mg(2+)</name>
        <dbReference type="ChEBI" id="CHEBI:18420"/>
    </cofactor>
</comment>
<reference evidence="4 5" key="2">
    <citation type="submission" date="2017-10" db="EMBL/GenBank/DDBJ databases">
        <authorList>
            <person name="Banno H."/>
            <person name="Chua N.-H."/>
        </authorList>
    </citation>
    <scope>NUCLEOTIDE SEQUENCE [LARGE SCALE GENOMIC DNA]</scope>
    <source>
        <strain evidence="4 5">JK626</strain>
    </source>
</reference>
<evidence type="ECO:0000256" key="1">
    <source>
        <dbReference type="ARBA" id="ARBA00001946"/>
    </source>
</evidence>
<dbReference type="RefSeq" id="WP_099391286.1">
    <property type="nucleotide sequence ID" value="NZ_PDYF01000007.1"/>
</dbReference>
<accession>A0A2G3DYF8</accession>
<dbReference type="InterPro" id="IPR020084">
    <property type="entry name" value="NUDIX_hydrolase_CS"/>
</dbReference>
<evidence type="ECO:0000313" key="5">
    <source>
        <dbReference type="Proteomes" id="UP000225889"/>
    </source>
</evidence>
<dbReference type="PROSITE" id="PS51462">
    <property type="entry name" value="NUDIX"/>
    <property type="match status" value="1"/>
</dbReference>
<dbReference type="GO" id="GO:0019693">
    <property type="term" value="P:ribose phosphate metabolic process"/>
    <property type="evidence" value="ECO:0007669"/>
    <property type="project" value="TreeGrafter"/>
</dbReference>
<dbReference type="Proteomes" id="UP000225889">
    <property type="component" value="Unassembled WGS sequence"/>
</dbReference>